<evidence type="ECO:0000313" key="6">
    <source>
        <dbReference type="EMBL" id="PIR03085.1"/>
    </source>
</evidence>
<reference evidence="6 7" key="1">
    <citation type="submission" date="2017-09" db="EMBL/GenBank/DDBJ databases">
        <title>Depth-based differentiation of microbial function through sediment-hosted aquifers and enrichment of novel symbionts in the deep terrestrial subsurface.</title>
        <authorList>
            <person name="Probst A.J."/>
            <person name="Ladd B."/>
            <person name="Jarett J.K."/>
            <person name="Geller-Mcgrath D.E."/>
            <person name="Sieber C.M."/>
            <person name="Emerson J.B."/>
            <person name="Anantharaman K."/>
            <person name="Thomas B.C."/>
            <person name="Malmstrom R."/>
            <person name="Stieglmeier M."/>
            <person name="Klingl A."/>
            <person name="Woyke T."/>
            <person name="Ryan C.M."/>
            <person name="Banfield J.F."/>
        </authorList>
    </citation>
    <scope>NUCLEOTIDE SEQUENCE [LARGE SCALE GENOMIC DNA]</scope>
    <source>
        <strain evidence="6">CG11_big_fil_rev_8_21_14_0_20_43_7</strain>
    </source>
</reference>
<evidence type="ECO:0000256" key="3">
    <source>
        <dbReference type="SAM" id="MobiDB-lite"/>
    </source>
</evidence>
<comment type="cofactor">
    <cofactor evidence="1">
        <name>a divalent metal cation</name>
        <dbReference type="ChEBI" id="CHEBI:60240"/>
    </cofactor>
</comment>
<evidence type="ECO:0008006" key="8">
    <source>
        <dbReference type="Google" id="ProtNLM"/>
    </source>
</evidence>
<dbReference type="AlphaFoldDB" id="A0A2H0N4P1"/>
<sequence>MKTQRSFIDVLLKKPYLFRRIMSLSIGECELLTKKLEQEWKIREQGRISQAHSNRINKPGQGRPYELGTFFNLLLATILYMRTSMGYELLGLLLGVDKTTVKRIVSRVIPLLQDRFIPKTHITKRKRRTNDLDELLKDYPELEDVLMDATELSIKRPKKRQKQSYSGKKKKHTKKITIATNKKDNLIIGVSPPAKGRMHDKKQLEHTGWDTKLPDTIKRMGDLGYQGMPKDTWNIPHK</sequence>
<dbReference type="Proteomes" id="UP000229782">
    <property type="component" value="Unassembled WGS sequence"/>
</dbReference>
<dbReference type="EMBL" id="PCWM01000051">
    <property type="protein sequence ID" value="PIR03085.1"/>
    <property type="molecule type" value="Genomic_DNA"/>
</dbReference>
<dbReference type="InterPro" id="IPR027806">
    <property type="entry name" value="HARBI1_dom"/>
</dbReference>
<feature type="domain" description="Transposase Helix-turn-helix" evidence="5">
    <location>
        <begin position="67"/>
        <end position="116"/>
    </location>
</feature>
<evidence type="ECO:0000259" key="4">
    <source>
        <dbReference type="Pfam" id="PF13359"/>
    </source>
</evidence>
<feature type="domain" description="DDE Tnp4" evidence="4">
    <location>
        <begin position="147"/>
        <end position="229"/>
    </location>
</feature>
<feature type="non-terminal residue" evidence="6">
    <location>
        <position position="238"/>
    </location>
</feature>
<evidence type="ECO:0000256" key="1">
    <source>
        <dbReference type="ARBA" id="ARBA00001968"/>
    </source>
</evidence>
<dbReference type="GO" id="GO:0046872">
    <property type="term" value="F:metal ion binding"/>
    <property type="evidence" value="ECO:0007669"/>
    <property type="project" value="UniProtKB-KW"/>
</dbReference>
<evidence type="ECO:0000313" key="7">
    <source>
        <dbReference type="Proteomes" id="UP000229782"/>
    </source>
</evidence>
<evidence type="ECO:0000256" key="2">
    <source>
        <dbReference type="ARBA" id="ARBA00022723"/>
    </source>
</evidence>
<evidence type="ECO:0000259" key="5">
    <source>
        <dbReference type="Pfam" id="PF13613"/>
    </source>
</evidence>
<proteinExistence type="predicted"/>
<dbReference type="Pfam" id="PF13359">
    <property type="entry name" value="DDE_Tnp_4"/>
    <property type="match status" value="1"/>
</dbReference>
<gene>
    <name evidence="6" type="ORF">COV60_02180</name>
</gene>
<keyword evidence="2" id="KW-0479">Metal-binding</keyword>
<protein>
    <recommendedName>
        <fullName evidence="8">DDE Tnp4 domain-containing protein</fullName>
    </recommendedName>
</protein>
<dbReference type="InterPro" id="IPR027805">
    <property type="entry name" value="Transposase_HTH_dom"/>
</dbReference>
<comment type="caution">
    <text evidence="6">The sequence shown here is derived from an EMBL/GenBank/DDBJ whole genome shotgun (WGS) entry which is preliminary data.</text>
</comment>
<name>A0A2H0N4P1_9BACT</name>
<accession>A0A2H0N4P1</accession>
<feature type="region of interest" description="Disordered" evidence="3">
    <location>
        <begin position="155"/>
        <end position="175"/>
    </location>
</feature>
<dbReference type="Pfam" id="PF13613">
    <property type="entry name" value="HTH_Tnp_4"/>
    <property type="match status" value="1"/>
</dbReference>
<organism evidence="6 7">
    <name type="scientific">Candidatus Magasanikbacteria bacterium CG11_big_fil_rev_8_21_14_0_20_43_7</name>
    <dbReference type="NCBI Taxonomy" id="1974654"/>
    <lineage>
        <taxon>Bacteria</taxon>
        <taxon>Candidatus Magasanikiibacteriota</taxon>
    </lineage>
</organism>